<accession>A0A915J686</accession>
<proteinExistence type="predicted"/>
<evidence type="ECO:0000313" key="2">
    <source>
        <dbReference type="Proteomes" id="UP000887565"/>
    </source>
</evidence>
<keyword evidence="2" id="KW-1185">Reference proteome</keyword>
<dbReference type="AlphaFoldDB" id="A0A915J686"/>
<organism evidence="2 3">
    <name type="scientific">Romanomermis culicivorax</name>
    <name type="common">Nematode worm</name>
    <dbReference type="NCBI Taxonomy" id="13658"/>
    <lineage>
        <taxon>Eukaryota</taxon>
        <taxon>Metazoa</taxon>
        <taxon>Ecdysozoa</taxon>
        <taxon>Nematoda</taxon>
        <taxon>Enoplea</taxon>
        <taxon>Dorylaimia</taxon>
        <taxon>Mermithida</taxon>
        <taxon>Mermithoidea</taxon>
        <taxon>Mermithidae</taxon>
        <taxon>Romanomermis</taxon>
    </lineage>
</organism>
<protein>
    <submittedName>
        <fullName evidence="3">Uncharacterized protein</fullName>
    </submittedName>
</protein>
<dbReference type="WBParaSite" id="nRc.2.0.1.t21956-RA">
    <property type="protein sequence ID" value="nRc.2.0.1.t21956-RA"/>
    <property type="gene ID" value="nRc.2.0.1.g21956"/>
</dbReference>
<feature type="region of interest" description="Disordered" evidence="1">
    <location>
        <begin position="85"/>
        <end position="108"/>
    </location>
</feature>
<evidence type="ECO:0000256" key="1">
    <source>
        <dbReference type="SAM" id="MobiDB-lite"/>
    </source>
</evidence>
<sequence>MLNGIPKDGVAVLIMDYSSSKALQSIILTFNNVSIYVQAKVESKVGRWVNFVVKFNLMKCIWRAILKLLVLATPIMAPADPKEDIQHPEVPGIPHHEQGRYHPLALTE</sequence>
<dbReference type="Proteomes" id="UP000887565">
    <property type="component" value="Unplaced"/>
</dbReference>
<name>A0A915J686_ROMCU</name>
<reference evidence="3" key="1">
    <citation type="submission" date="2022-11" db="UniProtKB">
        <authorList>
            <consortium name="WormBaseParasite"/>
        </authorList>
    </citation>
    <scope>IDENTIFICATION</scope>
</reference>
<evidence type="ECO:0000313" key="3">
    <source>
        <dbReference type="WBParaSite" id="nRc.2.0.1.t21956-RA"/>
    </source>
</evidence>